<proteinExistence type="predicted"/>
<organism evidence="2 3">
    <name type="scientific">Trifolium pratense</name>
    <name type="common">Red clover</name>
    <dbReference type="NCBI Taxonomy" id="57577"/>
    <lineage>
        <taxon>Eukaryota</taxon>
        <taxon>Viridiplantae</taxon>
        <taxon>Streptophyta</taxon>
        <taxon>Embryophyta</taxon>
        <taxon>Tracheophyta</taxon>
        <taxon>Spermatophyta</taxon>
        <taxon>Magnoliopsida</taxon>
        <taxon>eudicotyledons</taxon>
        <taxon>Gunneridae</taxon>
        <taxon>Pentapetalae</taxon>
        <taxon>rosids</taxon>
        <taxon>fabids</taxon>
        <taxon>Fabales</taxon>
        <taxon>Fabaceae</taxon>
        <taxon>Papilionoideae</taxon>
        <taxon>50 kb inversion clade</taxon>
        <taxon>NPAAA clade</taxon>
        <taxon>Hologalegina</taxon>
        <taxon>IRL clade</taxon>
        <taxon>Trifolieae</taxon>
        <taxon>Trifolium</taxon>
    </lineage>
</organism>
<evidence type="ECO:0000313" key="3">
    <source>
        <dbReference type="Proteomes" id="UP000236291"/>
    </source>
</evidence>
<comment type="caution">
    <text evidence="2">The sequence shown here is derived from an EMBL/GenBank/DDBJ whole genome shotgun (WGS) entry which is preliminary data.</text>
</comment>
<evidence type="ECO:0000313" key="2">
    <source>
        <dbReference type="EMBL" id="PNX65485.1"/>
    </source>
</evidence>
<dbReference type="Proteomes" id="UP000236291">
    <property type="component" value="Unassembled WGS sequence"/>
</dbReference>
<dbReference type="AlphaFoldDB" id="A0A2K3KGR8"/>
<gene>
    <name evidence="2" type="ORF">L195_g062624</name>
</gene>
<reference evidence="2 3" key="2">
    <citation type="journal article" date="2017" name="Front. Plant Sci.">
        <title>Gene Classification and Mining of Molecular Markers Useful in Red Clover (Trifolium pratense) Breeding.</title>
        <authorList>
            <person name="Istvanek J."/>
            <person name="Dluhosova J."/>
            <person name="Dluhos P."/>
            <person name="Patkova L."/>
            <person name="Nedelnik J."/>
            <person name="Repkova J."/>
        </authorList>
    </citation>
    <scope>NUCLEOTIDE SEQUENCE [LARGE SCALE GENOMIC DNA]</scope>
    <source>
        <strain evidence="3">cv. Tatra</strain>
        <tissue evidence="2">Young leaves</tissue>
    </source>
</reference>
<feature type="non-terminal residue" evidence="2">
    <location>
        <position position="84"/>
    </location>
</feature>
<sequence>MVENLAKGVEEVGDIGPEENFPLSNNRGVVDGRSEKEALETPGLARVFSPALGDSPLSGGRQDSNSCCSPIADACGSPSVAGGQ</sequence>
<protein>
    <submittedName>
        <fullName evidence="2">Uncharacterized protein</fullName>
    </submittedName>
</protein>
<accession>A0A2K3KGR8</accession>
<feature type="region of interest" description="Disordered" evidence="1">
    <location>
        <begin position="1"/>
        <end position="29"/>
    </location>
</feature>
<evidence type="ECO:0000256" key="1">
    <source>
        <dbReference type="SAM" id="MobiDB-lite"/>
    </source>
</evidence>
<name>A0A2K3KGR8_TRIPR</name>
<reference evidence="2 3" key="1">
    <citation type="journal article" date="2014" name="Am. J. Bot.">
        <title>Genome assembly and annotation for red clover (Trifolium pratense; Fabaceae).</title>
        <authorList>
            <person name="Istvanek J."/>
            <person name="Jaros M."/>
            <person name="Krenek A."/>
            <person name="Repkova J."/>
        </authorList>
    </citation>
    <scope>NUCLEOTIDE SEQUENCE [LARGE SCALE GENOMIC DNA]</scope>
    <source>
        <strain evidence="3">cv. Tatra</strain>
        <tissue evidence="2">Young leaves</tissue>
    </source>
</reference>
<dbReference type="EMBL" id="ASHM01180369">
    <property type="protein sequence ID" value="PNX65485.1"/>
    <property type="molecule type" value="Genomic_DNA"/>
</dbReference>